<gene>
    <name evidence="2" type="ORF">DF183_10125</name>
</gene>
<comment type="caution">
    <text evidence="2">The sequence shown here is derived from an EMBL/GenBank/DDBJ whole genome shotgun (WGS) entry which is preliminary data.</text>
</comment>
<sequence>MRSTGKEPSPEDGPPAQTGVFTKHYLSMQALCAPCLTNLLLYTQAAPLPTLRQPKKKKKKKKKKKEAQAKKPGK</sequence>
<feature type="region of interest" description="Disordered" evidence="1">
    <location>
        <begin position="46"/>
        <end position="74"/>
    </location>
</feature>
<reference evidence="2 3" key="1">
    <citation type="submission" date="2018-05" db="EMBL/GenBank/DDBJ databases">
        <title>Genome Sequence of an Efficient Indole-Degrading Bacterium, Alcaligenes sp.YBY.</title>
        <authorList>
            <person name="Yang B."/>
        </authorList>
    </citation>
    <scope>NUCLEOTIDE SEQUENCE [LARGE SCALE GENOMIC DNA]</scope>
    <source>
        <strain evidence="2 3">YBY</strain>
    </source>
</reference>
<organism evidence="2 3">
    <name type="scientific">Alcaligenes faecalis</name>
    <dbReference type="NCBI Taxonomy" id="511"/>
    <lineage>
        <taxon>Bacteria</taxon>
        <taxon>Pseudomonadati</taxon>
        <taxon>Pseudomonadota</taxon>
        <taxon>Betaproteobacteria</taxon>
        <taxon>Burkholderiales</taxon>
        <taxon>Alcaligenaceae</taxon>
        <taxon>Alcaligenes</taxon>
    </lineage>
</organism>
<evidence type="ECO:0000313" key="2">
    <source>
        <dbReference type="EMBL" id="PWE15023.1"/>
    </source>
</evidence>
<evidence type="ECO:0000256" key="1">
    <source>
        <dbReference type="SAM" id="MobiDB-lite"/>
    </source>
</evidence>
<proteinExistence type="predicted"/>
<protein>
    <submittedName>
        <fullName evidence="2">Uncharacterized protein</fullName>
    </submittedName>
</protein>
<dbReference type="EMBL" id="QEXO01000002">
    <property type="protein sequence ID" value="PWE15023.1"/>
    <property type="molecule type" value="Genomic_DNA"/>
</dbReference>
<evidence type="ECO:0000313" key="3">
    <source>
        <dbReference type="Proteomes" id="UP000245216"/>
    </source>
</evidence>
<accession>A0A2U2BLY8</accession>
<dbReference type="Proteomes" id="UP000245216">
    <property type="component" value="Unassembled WGS sequence"/>
</dbReference>
<feature type="compositionally biased region" description="Basic residues" evidence="1">
    <location>
        <begin position="53"/>
        <end position="74"/>
    </location>
</feature>
<name>A0A2U2BLY8_ALCFA</name>
<reference evidence="2 3" key="2">
    <citation type="submission" date="2018-05" db="EMBL/GenBank/DDBJ databases">
        <authorList>
            <person name="Lanie J.A."/>
            <person name="Ng W.-L."/>
            <person name="Kazmierczak K.M."/>
            <person name="Andrzejewski T.M."/>
            <person name="Davidsen T.M."/>
            <person name="Wayne K.J."/>
            <person name="Tettelin H."/>
            <person name="Glass J.I."/>
            <person name="Rusch D."/>
            <person name="Podicherti R."/>
            <person name="Tsui H.-C.T."/>
            <person name="Winkler M.E."/>
        </authorList>
    </citation>
    <scope>NUCLEOTIDE SEQUENCE [LARGE SCALE GENOMIC DNA]</scope>
    <source>
        <strain evidence="2 3">YBY</strain>
    </source>
</reference>
<dbReference type="AlphaFoldDB" id="A0A2U2BLY8"/>